<sequence length="333" mass="38593">MCAEKKFVGSNKPLVSIILPVYNVENYLKRCIVSIIEQSFTDFEIIAVDDGSTDRSGQICDYWASKDDRIKVIHKSNGGLSDARNCGIDIACGKYFTFIDSDDYISKNYLENLLALFDYDPECKMVGSGHYIVQSNKTRIDYKADKKISFFTRREAFESVLYHGKVNVSAWGKMYHRSLFDEIRYPKGHLYEDTYIFGNLLLRTPSYIFSSEPTYFYCKRDSSIVSGGYSSKRLEYIDSVEKLTACALQCDTTLENACIRRRVHANLSVLRYMKDVSGKDLGLRDTLRKETLRLSAQMYKDPNIPRRDKIAVFLLRFGYILYINCWNIYEKIR</sequence>
<feature type="domain" description="Glycosyltransferase 2-like" evidence="3">
    <location>
        <begin position="16"/>
        <end position="183"/>
    </location>
</feature>
<gene>
    <name evidence="4" type="ORF">DRBB29_0472</name>
</gene>
<name>A0AAN1IDN2_BIFBR</name>
<evidence type="ECO:0000256" key="2">
    <source>
        <dbReference type="ARBA" id="ARBA00022679"/>
    </source>
</evidence>
<organism evidence="4 5">
    <name type="scientific">Bifidobacterium breve</name>
    <dbReference type="NCBI Taxonomy" id="1685"/>
    <lineage>
        <taxon>Bacteria</taxon>
        <taxon>Bacillati</taxon>
        <taxon>Actinomycetota</taxon>
        <taxon>Actinomycetes</taxon>
        <taxon>Bifidobacteriales</taxon>
        <taxon>Bifidobacteriaceae</taxon>
        <taxon>Bifidobacterium</taxon>
    </lineage>
</organism>
<dbReference type="PANTHER" id="PTHR22916">
    <property type="entry name" value="GLYCOSYLTRANSFERASE"/>
    <property type="match status" value="1"/>
</dbReference>
<keyword evidence="1" id="KW-0328">Glycosyltransferase</keyword>
<evidence type="ECO:0000259" key="3">
    <source>
        <dbReference type="Pfam" id="PF00535"/>
    </source>
</evidence>
<dbReference type="EMBL" id="CP023198">
    <property type="protein sequence ID" value="AUE18041.1"/>
    <property type="molecule type" value="Genomic_DNA"/>
</dbReference>
<dbReference type="RefSeq" id="WP_106621430.1">
    <property type="nucleotide sequence ID" value="NZ_CP021552.1"/>
</dbReference>
<dbReference type="AlphaFoldDB" id="A0AAN1IDN2"/>
<evidence type="ECO:0000313" key="5">
    <source>
        <dbReference type="Proteomes" id="UP000232496"/>
    </source>
</evidence>
<dbReference type="Proteomes" id="UP000232496">
    <property type="component" value="Chromosome"/>
</dbReference>
<dbReference type="Pfam" id="PF00535">
    <property type="entry name" value="Glycos_transf_2"/>
    <property type="match status" value="1"/>
</dbReference>
<accession>A0AAN1IDN2</accession>
<dbReference type="SUPFAM" id="SSF53448">
    <property type="entry name" value="Nucleotide-diphospho-sugar transferases"/>
    <property type="match status" value="1"/>
</dbReference>
<dbReference type="Gene3D" id="3.90.550.10">
    <property type="entry name" value="Spore Coat Polysaccharide Biosynthesis Protein SpsA, Chain A"/>
    <property type="match status" value="1"/>
</dbReference>
<dbReference type="CDD" id="cd00761">
    <property type="entry name" value="Glyco_tranf_GTA_type"/>
    <property type="match status" value="1"/>
</dbReference>
<dbReference type="PANTHER" id="PTHR22916:SF51">
    <property type="entry name" value="GLYCOSYLTRANSFERASE EPSH-RELATED"/>
    <property type="match status" value="1"/>
</dbReference>
<evidence type="ECO:0000313" key="4">
    <source>
        <dbReference type="EMBL" id="AUE18041.1"/>
    </source>
</evidence>
<protein>
    <submittedName>
        <fullName evidence="4">Glycosyl transferase family 2</fullName>
    </submittedName>
</protein>
<dbReference type="InterPro" id="IPR029044">
    <property type="entry name" value="Nucleotide-diphossugar_trans"/>
</dbReference>
<reference evidence="4 5" key="1">
    <citation type="submission" date="2017-09" db="EMBL/GenBank/DDBJ databases">
        <title>Comparative genomics and methylome analysis of the gut commensal Bifidobacterium breve.</title>
        <authorList>
            <person name="Bottacini F."/>
            <person name="Morrissey R."/>
            <person name="Roberts R.J."/>
            <person name="James K."/>
            <person name="van Breen J."/>
            <person name="Egan M."/>
            <person name="Lambert J."/>
            <person name="van Limpt K."/>
            <person name="Stanton C."/>
            <person name="Knol J."/>
            <person name="O' Connell Motherway M."/>
            <person name="van Sinderen D."/>
        </authorList>
    </citation>
    <scope>NUCLEOTIDE SEQUENCE [LARGE SCALE GENOMIC DNA]</scope>
    <source>
        <strain evidence="4 5">DRBB29</strain>
    </source>
</reference>
<keyword evidence="2 4" id="KW-0808">Transferase</keyword>
<dbReference type="GO" id="GO:0016757">
    <property type="term" value="F:glycosyltransferase activity"/>
    <property type="evidence" value="ECO:0007669"/>
    <property type="project" value="UniProtKB-KW"/>
</dbReference>
<proteinExistence type="predicted"/>
<dbReference type="InterPro" id="IPR001173">
    <property type="entry name" value="Glyco_trans_2-like"/>
</dbReference>
<evidence type="ECO:0000256" key="1">
    <source>
        <dbReference type="ARBA" id="ARBA00022676"/>
    </source>
</evidence>